<protein>
    <submittedName>
        <fullName evidence="4">Acetoin utilization deacetylase AcuC-like enzyme</fullName>
    </submittedName>
</protein>
<dbReference type="EMBL" id="JACHFZ010000004">
    <property type="protein sequence ID" value="MBB5292576.1"/>
    <property type="molecule type" value="Genomic_DNA"/>
</dbReference>
<dbReference type="InterPro" id="IPR037138">
    <property type="entry name" value="His_deacetylse_dom_sf"/>
</dbReference>
<dbReference type="PRINTS" id="PR01270">
    <property type="entry name" value="HDASUPER"/>
</dbReference>
<dbReference type="Proteomes" id="UP000566663">
    <property type="component" value="Unassembled WGS sequence"/>
</dbReference>
<proteinExistence type="inferred from homology"/>
<dbReference type="PANTHER" id="PTHR10625">
    <property type="entry name" value="HISTONE DEACETYLASE HDAC1-RELATED"/>
    <property type="match status" value="1"/>
</dbReference>
<gene>
    <name evidence="4" type="ORF">HNQ67_002100</name>
</gene>
<dbReference type="InterPro" id="IPR000286">
    <property type="entry name" value="HDACs"/>
</dbReference>
<reference evidence="4 5" key="1">
    <citation type="submission" date="2020-08" db="EMBL/GenBank/DDBJ databases">
        <title>Genomic Encyclopedia of Type Strains, Phase IV (KMG-IV): sequencing the most valuable type-strain genomes for metagenomic binning, comparative biology and taxonomic classification.</title>
        <authorList>
            <person name="Goeker M."/>
        </authorList>
    </citation>
    <scope>NUCLEOTIDE SEQUENCE [LARGE SCALE GENOMIC DNA]</scope>
    <source>
        <strain evidence="4 5">DSM 25335</strain>
    </source>
</reference>
<accession>A0A7W8MI30</accession>
<dbReference type="SUPFAM" id="SSF52768">
    <property type="entry name" value="Arginase/deacetylase"/>
    <property type="match status" value="1"/>
</dbReference>
<feature type="region of interest" description="Disordered" evidence="2">
    <location>
        <begin position="1"/>
        <end position="23"/>
    </location>
</feature>
<dbReference type="Pfam" id="PF00850">
    <property type="entry name" value="Hist_deacetyl"/>
    <property type="match status" value="1"/>
</dbReference>
<sequence>MSVALFTHPDMIEHRPGAGHPERPERLRAVLDALDDAGLSRDGRAATEASVADLERLHPSDYVARLLNASPRDGLNQLDADTILSPGSVRAARLAGGAVIDAVRAVARGETARAFAAVRPPGHHAEPDRAMGFCLFSNVAVAARVAQAEGMARVAVIDFDVHHGNGTQAAFETDGSLFLGSIHQMPLYPGTGAASETGVGNIVNVPVGPHAAREAWRAAFADGLMPALESFRPDLILISAGFDAHRRDPLAHQSLEAGDFAWATRAVVEVARSCCAGKVVSSLEGGYDLEGLGRSAAAHVQALGED</sequence>
<feature type="domain" description="Histone deacetylase" evidence="3">
    <location>
        <begin position="20"/>
        <end position="303"/>
    </location>
</feature>
<dbReference type="GO" id="GO:0004407">
    <property type="term" value="F:histone deacetylase activity"/>
    <property type="evidence" value="ECO:0007669"/>
    <property type="project" value="TreeGrafter"/>
</dbReference>
<evidence type="ECO:0000256" key="2">
    <source>
        <dbReference type="SAM" id="MobiDB-lite"/>
    </source>
</evidence>
<evidence type="ECO:0000256" key="1">
    <source>
        <dbReference type="ARBA" id="ARBA00005947"/>
    </source>
</evidence>
<comment type="caution">
    <text evidence="4">The sequence shown here is derived from an EMBL/GenBank/DDBJ whole genome shotgun (WGS) entry which is preliminary data.</text>
</comment>
<dbReference type="InterPro" id="IPR023696">
    <property type="entry name" value="Ureohydrolase_dom_sf"/>
</dbReference>
<name>A0A7W8MI30_9CAUL</name>
<dbReference type="CDD" id="cd11599">
    <property type="entry name" value="HDAC_classII_2"/>
    <property type="match status" value="1"/>
</dbReference>
<dbReference type="Gene3D" id="3.40.800.20">
    <property type="entry name" value="Histone deacetylase domain"/>
    <property type="match status" value="1"/>
</dbReference>
<dbReference type="InterPro" id="IPR023801">
    <property type="entry name" value="His_deacetylse_dom"/>
</dbReference>
<evidence type="ECO:0000313" key="5">
    <source>
        <dbReference type="Proteomes" id="UP000566663"/>
    </source>
</evidence>
<dbReference type="AlphaFoldDB" id="A0A7W8MI30"/>
<evidence type="ECO:0000313" key="4">
    <source>
        <dbReference type="EMBL" id="MBB5292576.1"/>
    </source>
</evidence>
<organism evidence="4 5">
    <name type="scientific">Brevundimonas basaltis</name>
    <dbReference type="NCBI Taxonomy" id="472166"/>
    <lineage>
        <taxon>Bacteria</taxon>
        <taxon>Pseudomonadati</taxon>
        <taxon>Pseudomonadota</taxon>
        <taxon>Alphaproteobacteria</taxon>
        <taxon>Caulobacterales</taxon>
        <taxon>Caulobacteraceae</taxon>
        <taxon>Brevundimonas</taxon>
    </lineage>
</organism>
<feature type="compositionally biased region" description="Basic and acidic residues" evidence="2">
    <location>
        <begin position="10"/>
        <end position="23"/>
    </location>
</feature>
<dbReference type="PANTHER" id="PTHR10625:SF10">
    <property type="entry name" value="HISTONE DEACETYLASE HDAC1"/>
    <property type="match status" value="1"/>
</dbReference>
<comment type="similarity">
    <text evidence="1">Belongs to the histone deacetylase family.</text>
</comment>
<keyword evidence="5" id="KW-1185">Reference proteome</keyword>
<evidence type="ECO:0000259" key="3">
    <source>
        <dbReference type="Pfam" id="PF00850"/>
    </source>
</evidence>
<dbReference type="GO" id="GO:0040029">
    <property type="term" value="P:epigenetic regulation of gene expression"/>
    <property type="evidence" value="ECO:0007669"/>
    <property type="project" value="TreeGrafter"/>
</dbReference>
<dbReference type="RefSeq" id="WP_183255101.1">
    <property type="nucleotide sequence ID" value="NZ_BAAAFF010000001.1"/>
</dbReference>